<dbReference type="Proteomes" id="UP001432128">
    <property type="component" value="Chromosome"/>
</dbReference>
<evidence type="ECO:0000313" key="1">
    <source>
        <dbReference type="EMBL" id="WUM19847.1"/>
    </source>
</evidence>
<dbReference type="AlphaFoldDB" id="A0AAU4K1D7"/>
<protein>
    <recommendedName>
        <fullName evidence="3">DUF3298 domain-containing protein</fullName>
    </recommendedName>
</protein>
<keyword evidence="2" id="KW-1185">Reference proteome</keyword>
<organism evidence="1 2">
    <name type="scientific">Williamsia herbipolensis</name>
    <dbReference type="NCBI Taxonomy" id="1603258"/>
    <lineage>
        <taxon>Bacteria</taxon>
        <taxon>Bacillati</taxon>
        <taxon>Actinomycetota</taxon>
        <taxon>Actinomycetes</taxon>
        <taxon>Mycobacteriales</taxon>
        <taxon>Nocardiaceae</taxon>
        <taxon>Williamsia</taxon>
    </lineage>
</organism>
<evidence type="ECO:0000313" key="2">
    <source>
        <dbReference type="Proteomes" id="UP001432128"/>
    </source>
</evidence>
<gene>
    <name evidence="1" type="ORF">OG579_19480</name>
</gene>
<dbReference type="KEGG" id="whr:OG579_19480"/>
<reference evidence="1 2" key="1">
    <citation type="submission" date="2022-10" db="EMBL/GenBank/DDBJ databases">
        <title>The complete genomes of actinobacterial strains from the NBC collection.</title>
        <authorList>
            <person name="Joergensen T.S."/>
            <person name="Alvarez Arevalo M."/>
            <person name="Sterndorff E.B."/>
            <person name="Faurdal D."/>
            <person name="Vuksanovic O."/>
            <person name="Mourched A.-S."/>
            <person name="Charusanti P."/>
            <person name="Shaw S."/>
            <person name="Blin K."/>
            <person name="Weber T."/>
        </authorList>
    </citation>
    <scope>NUCLEOTIDE SEQUENCE [LARGE SCALE GENOMIC DNA]</scope>
    <source>
        <strain evidence="1 2">NBC_00319</strain>
    </source>
</reference>
<proteinExistence type="predicted"/>
<dbReference type="RefSeq" id="WP_328857290.1">
    <property type="nucleotide sequence ID" value="NZ_CP108021.1"/>
</dbReference>
<accession>A0AAU4K1D7</accession>
<name>A0AAU4K1D7_9NOCA</name>
<dbReference type="EMBL" id="CP108021">
    <property type="protein sequence ID" value="WUM19847.1"/>
    <property type="molecule type" value="Genomic_DNA"/>
</dbReference>
<evidence type="ECO:0008006" key="3">
    <source>
        <dbReference type="Google" id="ProtNLM"/>
    </source>
</evidence>
<sequence length="239" mass="26787">MTEPGVDRNAVAALIVGGDVEWIDADSEAARALPEVWQAIVAARSAPERVRAAMGRWDHEFVDLLPRFAALMREQLIDVVPAMIAGDPALVYVTTDGDAYAPWVGTDPRDFGEVSPIWDVLPEPLRAFQRNTHPGFGLTWPGVYGIRTPADQISRYERLELADLGVAPEEAVIGEYDGEPVREDEVYLLSFDEAQAFYCVSPLFRVGEIVFIHYDDFDIVDLWPTLDDIMLMPYRNVVY</sequence>